<evidence type="ECO:0000313" key="2">
    <source>
        <dbReference type="EMBL" id="MBZ5713960.1"/>
    </source>
</evidence>
<name>A0ABS7U0H6_9BACT</name>
<evidence type="ECO:0000256" key="1">
    <source>
        <dbReference type="SAM" id="MobiDB-lite"/>
    </source>
</evidence>
<organism evidence="2 3">
    <name type="scientific">Nannocystis pusilla</name>
    <dbReference type="NCBI Taxonomy" id="889268"/>
    <lineage>
        <taxon>Bacteria</taxon>
        <taxon>Pseudomonadati</taxon>
        <taxon>Myxococcota</taxon>
        <taxon>Polyangia</taxon>
        <taxon>Nannocystales</taxon>
        <taxon>Nannocystaceae</taxon>
        <taxon>Nannocystis</taxon>
    </lineage>
</organism>
<feature type="compositionally biased region" description="Basic and acidic residues" evidence="1">
    <location>
        <begin position="144"/>
        <end position="156"/>
    </location>
</feature>
<feature type="region of interest" description="Disordered" evidence="1">
    <location>
        <begin position="223"/>
        <end position="244"/>
    </location>
</feature>
<evidence type="ECO:0000313" key="3">
    <source>
        <dbReference type="Proteomes" id="UP001139031"/>
    </source>
</evidence>
<keyword evidence="3" id="KW-1185">Reference proteome</keyword>
<sequence length="350" mass="38923">MLARTGGAHMAGRSLTTEDIRDDVADYKHRALLHLEQGFGSLETAVDAKCLIERAAEISLRHGLEDELLELRRIHERIEVATYAFLLDQIPFDLDHGEYPPEDEWKWSDYEHTITRSRAWGLDVTEAEQALTRARQVAASWARGYDDPEHEEERREQRARRRSIAGVEDAVTGATEYGAPLQAGPARDEDGACERLPVELASPDLEVNAPDSELEEAQLVGTSACDEVRDSPQPDPPATSAPRPRFSLAGDLSAEALQRHFLEVEAAIPARRTGAATAVELWQAIREAHHHGALPLTGNWVDLVSVLHHRGLLSHLPSDRASRAALTILAELTPLVRRLHHRRWFIGVGP</sequence>
<protein>
    <submittedName>
        <fullName evidence="2">Uncharacterized protein</fullName>
    </submittedName>
</protein>
<proteinExistence type="predicted"/>
<gene>
    <name evidence="2" type="ORF">K7C98_32410</name>
</gene>
<comment type="caution">
    <text evidence="2">The sequence shown here is derived from an EMBL/GenBank/DDBJ whole genome shotgun (WGS) entry which is preliminary data.</text>
</comment>
<dbReference type="Proteomes" id="UP001139031">
    <property type="component" value="Unassembled WGS sequence"/>
</dbReference>
<feature type="region of interest" description="Disordered" evidence="1">
    <location>
        <begin position="139"/>
        <end position="189"/>
    </location>
</feature>
<dbReference type="EMBL" id="JAIRAU010000045">
    <property type="protein sequence ID" value="MBZ5713960.1"/>
    <property type="molecule type" value="Genomic_DNA"/>
</dbReference>
<accession>A0ABS7U0H6</accession>
<reference evidence="2" key="1">
    <citation type="submission" date="2021-08" db="EMBL/GenBank/DDBJ databases">
        <authorList>
            <person name="Stevens D.C."/>
        </authorList>
    </citation>
    <scope>NUCLEOTIDE SEQUENCE</scope>
    <source>
        <strain evidence="2">DSM 53165</strain>
    </source>
</reference>
<dbReference type="RefSeq" id="WP_224195695.1">
    <property type="nucleotide sequence ID" value="NZ_JAIRAU010000045.1"/>
</dbReference>